<name>A0A167Z4Z4_9HYPO</name>
<dbReference type="AlphaFoldDB" id="A0A167Z4Z4"/>
<dbReference type="OrthoDB" id="20198at2759"/>
<dbReference type="PANTHER" id="PTHR38402">
    <property type="entry name" value="MITOCHONDRIAL OUTER MEMBRANE PROTEIN OM14"/>
    <property type="match status" value="1"/>
</dbReference>
<dbReference type="STRING" id="1081102.A0A167Z4Z4"/>
<feature type="transmembrane region" description="Helical" evidence="2">
    <location>
        <begin position="157"/>
        <end position="178"/>
    </location>
</feature>
<comment type="caution">
    <text evidence="3">The sequence shown here is derived from an EMBL/GenBank/DDBJ whole genome shotgun (WGS) entry which is preliminary data.</text>
</comment>
<proteinExistence type="predicted"/>
<dbReference type="EMBL" id="AZHD01000002">
    <property type="protein sequence ID" value="OAA67097.1"/>
    <property type="molecule type" value="Genomic_DNA"/>
</dbReference>
<organism evidence="3 4">
    <name type="scientific">Niveomyces insectorum RCEF 264</name>
    <dbReference type="NCBI Taxonomy" id="1081102"/>
    <lineage>
        <taxon>Eukaryota</taxon>
        <taxon>Fungi</taxon>
        <taxon>Dikarya</taxon>
        <taxon>Ascomycota</taxon>
        <taxon>Pezizomycotina</taxon>
        <taxon>Sordariomycetes</taxon>
        <taxon>Hypocreomycetidae</taxon>
        <taxon>Hypocreales</taxon>
        <taxon>Cordycipitaceae</taxon>
        <taxon>Niveomyces</taxon>
    </lineage>
</organism>
<sequence length="220" mass="22669">MGWKHEYIILAQSFASQLSYAEIASKGPKQSPSEAAAPPPPELENTEAASTSSLVDVDTPSVHTVPSDFDAEQPPGAAAATEAERLMRDMDAQKARDRGKRSGKNGKGKKTHGGGSGGGGGGSGGGRADADDGSAAERWLARTLGALDERHPRAAQAVMAGNLVAVVGLGALLGTRAWNLYARGELNWRVAAIGAGVLGALGLAEGAVANYYYKTRSKKE</sequence>
<keyword evidence="2" id="KW-0472">Membrane</keyword>
<protein>
    <submittedName>
        <fullName evidence="3">Uncharacterized protein</fullName>
    </submittedName>
</protein>
<dbReference type="GO" id="GO:0006626">
    <property type="term" value="P:protein targeting to mitochondrion"/>
    <property type="evidence" value="ECO:0007669"/>
    <property type="project" value="TreeGrafter"/>
</dbReference>
<feature type="compositionally biased region" description="Basic residues" evidence="1">
    <location>
        <begin position="97"/>
        <end position="112"/>
    </location>
</feature>
<feature type="transmembrane region" description="Helical" evidence="2">
    <location>
        <begin position="190"/>
        <end position="213"/>
    </location>
</feature>
<dbReference type="GO" id="GO:1990593">
    <property type="term" value="F:nascent polypeptide-associated complex binding"/>
    <property type="evidence" value="ECO:0007669"/>
    <property type="project" value="InterPro"/>
</dbReference>
<dbReference type="Proteomes" id="UP000076874">
    <property type="component" value="Unassembled WGS sequence"/>
</dbReference>
<reference evidence="3 4" key="1">
    <citation type="journal article" date="2016" name="Genome Biol. Evol.">
        <title>Divergent and convergent evolution of fungal pathogenicity.</title>
        <authorList>
            <person name="Shang Y."/>
            <person name="Xiao G."/>
            <person name="Zheng P."/>
            <person name="Cen K."/>
            <person name="Zhan S."/>
            <person name="Wang C."/>
        </authorList>
    </citation>
    <scope>NUCLEOTIDE SEQUENCE [LARGE SCALE GENOMIC DNA]</scope>
    <source>
        <strain evidence="3 4">RCEF 264</strain>
    </source>
</reference>
<gene>
    <name evidence="3" type="ORF">SPI_01673</name>
</gene>
<feature type="compositionally biased region" description="Gly residues" evidence="1">
    <location>
        <begin position="113"/>
        <end position="127"/>
    </location>
</feature>
<evidence type="ECO:0000256" key="1">
    <source>
        <dbReference type="SAM" id="MobiDB-lite"/>
    </source>
</evidence>
<dbReference type="PANTHER" id="PTHR38402:SF1">
    <property type="entry name" value="MITOCHONDRIAL OUTER MEMBRANE PROTEIN OM14"/>
    <property type="match status" value="1"/>
</dbReference>
<dbReference type="InterPro" id="IPR039454">
    <property type="entry name" value="OM14"/>
</dbReference>
<accession>A0A167Z4Z4</accession>
<keyword evidence="2" id="KW-0812">Transmembrane</keyword>
<dbReference type="GO" id="GO:0005741">
    <property type="term" value="C:mitochondrial outer membrane"/>
    <property type="evidence" value="ECO:0007669"/>
    <property type="project" value="InterPro"/>
</dbReference>
<feature type="region of interest" description="Disordered" evidence="1">
    <location>
        <begin position="23"/>
        <end position="133"/>
    </location>
</feature>
<evidence type="ECO:0000256" key="2">
    <source>
        <dbReference type="SAM" id="Phobius"/>
    </source>
</evidence>
<feature type="compositionally biased region" description="Basic and acidic residues" evidence="1">
    <location>
        <begin position="82"/>
        <end position="96"/>
    </location>
</feature>
<keyword evidence="4" id="KW-1185">Reference proteome</keyword>
<evidence type="ECO:0000313" key="4">
    <source>
        <dbReference type="Proteomes" id="UP000076874"/>
    </source>
</evidence>
<evidence type="ECO:0000313" key="3">
    <source>
        <dbReference type="EMBL" id="OAA67097.1"/>
    </source>
</evidence>
<keyword evidence="2" id="KW-1133">Transmembrane helix</keyword>